<dbReference type="EMBL" id="JAFHDT010000018">
    <property type="protein sequence ID" value="KAI7796754.1"/>
    <property type="molecule type" value="Genomic_DNA"/>
</dbReference>
<dbReference type="GO" id="GO:0000978">
    <property type="term" value="F:RNA polymerase II cis-regulatory region sequence-specific DNA binding"/>
    <property type="evidence" value="ECO:0007669"/>
    <property type="project" value="TreeGrafter"/>
</dbReference>
<dbReference type="GO" id="GO:0005634">
    <property type="term" value="C:nucleus"/>
    <property type="evidence" value="ECO:0007669"/>
    <property type="project" value="UniProtKB-SubCell"/>
</dbReference>
<dbReference type="GO" id="GO:0003700">
    <property type="term" value="F:DNA-binding transcription factor activity"/>
    <property type="evidence" value="ECO:0007669"/>
    <property type="project" value="TreeGrafter"/>
</dbReference>
<evidence type="ECO:0000256" key="4">
    <source>
        <dbReference type="ARBA" id="ARBA00022691"/>
    </source>
</evidence>
<dbReference type="FunFam" id="3.30.160.60:FF:001310">
    <property type="entry name" value="zinc finger protein 664"/>
    <property type="match status" value="1"/>
</dbReference>
<dbReference type="AlphaFoldDB" id="A0A9W7TH20"/>
<dbReference type="Pfam" id="PF00096">
    <property type="entry name" value="zf-C2H2"/>
    <property type="match status" value="5"/>
</dbReference>
<dbReference type="FunFam" id="3.30.160.60:FF:000100">
    <property type="entry name" value="Zinc finger 45-like"/>
    <property type="match status" value="2"/>
</dbReference>
<dbReference type="GO" id="GO:0032259">
    <property type="term" value="P:methylation"/>
    <property type="evidence" value="ECO:0007669"/>
    <property type="project" value="UniProtKB-KW"/>
</dbReference>
<dbReference type="InterPro" id="IPR050589">
    <property type="entry name" value="Ikaros_C2H2-ZF"/>
</dbReference>
<evidence type="ECO:0000313" key="18">
    <source>
        <dbReference type="Proteomes" id="UP001059041"/>
    </source>
</evidence>
<keyword evidence="12" id="KW-0539">Nucleus</keyword>
<dbReference type="Gene3D" id="3.30.160.60">
    <property type="entry name" value="Classic Zinc Finger"/>
    <property type="match status" value="11"/>
</dbReference>
<dbReference type="CDD" id="cd19193">
    <property type="entry name" value="PR-SET_PRDM7_9"/>
    <property type="match status" value="1"/>
</dbReference>
<dbReference type="InterPro" id="IPR013087">
    <property type="entry name" value="Znf_C2H2_type"/>
</dbReference>
<keyword evidence="11" id="KW-0804">Transcription</keyword>
<feature type="domain" description="SET" evidence="16">
    <location>
        <begin position="108"/>
        <end position="222"/>
    </location>
</feature>
<comment type="subcellular location">
    <subcellularLocation>
        <location evidence="1">Nucleus</location>
    </subcellularLocation>
</comment>
<feature type="domain" description="C2H2-type" evidence="15">
    <location>
        <begin position="802"/>
        <end position="829"/>
    </location>
</feature>
<evidence type="ECO:0000256" key="10">
    <source>
        <dbReference type="ARBA" id="ARBA00023125"/>
    </source>
</evidence>
<organism evidence="17 18">
    <name type="scientific">Triplophysa rosa</name>
    <name type="common">Cave loach</name>
    <dbReference type="NCBI Taxonomy" id="992332"/>
    <lineage>
        <taxon>Eukaryota</taxon>
        <taxon>Metazoa</taxon>
        <taxon>Chordata</taxon>
        <taxon>Craniata</taxon>
        <taxon>Vertebrata</taxon>
        <taxon>Euteleostomi</taxon>
        <taxon>Actinopterygii</taxon>
        <taxon>Neopterygii</taxon>
        <taxon>Teleostei</taxon>
        <taxon>Ostariophysi</taxon>
        <taxon>Cypriniformes</taxon>
        <taxon>Nemacheilidae</taxon>
        <taxon>Triplophysa</taxon>
    </lineage>
</organism>
<gene>
    <name evidence="17" type="ORF">IRJ41_005697</name>
</gene>
<feature type="domain" description="C2H2-type" evidence="15">
    <location>
        <begin position="370"/>
        <end position="398"/>
    </location>
</feature>
<dbReference type="PROSITE" id="PS00028">
    <property type="entry name" value="ZINC_FINGER_C2H2_1"/>
    <property type="match status" value="12"/>
</dbReference>
<evidence type="ECO:0000256" key="12">
    <source>
        <dbReference type="ARBA" id="ARBA00023242"/>
    </source>
</evidence>
<dbReference type="GO" id="GO:0042054">
    <property type="term" value="F:histone methyltransferase activity"/>
    <property type="evidence" value="ECO:0007669"/>
    <property type="project" value="InterPro"/>
</dbReference>
<dbReference type="SMART" id="SM00355">
    <property type="entry name" value="ZnF_C2H2"/>
    <property type="match status" value="15"/>
</dbReference>
<evidence type="ECO:0000256" key="6">
    <source>
        <dbReference type="ARBA" id="ARBA00022737"/>
    </source>
</evidence>
<dbReference type="FunFam" id="3.30.160.60:FF:000328">
    <property type="entry name" value="Zinc finger protein 1079"/>
    <property type="match status" value="1"/>
</dbReference>
<keyword evidence="3" id="KW-0808">Transferase</keyword>
<evidence type="ECO:0000256" key="13">
    <source>
        <dbReference type="PROSITE-ProRule" id="PRU00042"/>
    </source>
</evidence>
<protein>
    <submittedName>
        <fullName evidence="17">Histone-lysine N-methyltransferase PRDM9</fullName>
    </submittedName>
</protein>
<feature type="domain" description="C2H2-type" evidence="15">
    <location>
        <begin position="675"/>
        <end position="702"/>
    </location>
</feature>
<feature type="domain" description="C2H2-type" evidence="15">
    <location>
        <begin position="606"/>
        <end position="634"/>
    </location>
</feature>
<proteinExistence type="predicted"/>
<feature type="domain" description="C2H2-type" evidence="15">
    <location>
        <begin position="858"/>
        <end position="885"/>
    </location>
</feature>
<accession>A0A9W7TH20</accession>
<feature type="region of interest" description="Disordered" evidence="14">
    <location>
        <begin position="480"/>
        <end position="531"/>
    </location>
</feature>
<comment type="caution">
    <text evidence="17">The sequence shown here is derived from an EMBL/GenBank/DDBJ whole genome shotgun (WGS) entry which is preliminary data.</text>
</comment>
<sequence>MAHTHAVPKSSTEWKGEGFMVGEVTCALKSKRRLSDEQNLEIQGSVTNCSDAVTEGQEENMFNDRQYYCEMCHQHFVDQCGVHGPPLFTYDSPATKGTPQRALLTLPQGLVIGRSSIPNAGLGVFNQGQTVPLGMHFGPFDGEVTSEEKALDSSNSWVICRGNNQCSYIDVERDTHSNWMKYVVCSTSEMEQNLVAFQQNGQILFRCCRSISPGQELRVWYSDEYAEGLGTIWDKIWDRKCNPPGKTEEQSSQECPCPHCCYSFPTSFYLGVHVKRSHPDQYAQFLQTQPIVSTDHSPVIDVDQCLLASDALPPSQVQPNTGYCQGQVSSLNGQAVHDLEKSDSTDLSDICKKGSNETTNGVTDVSGETNKCGECDRNFLRSCHLKRHQRTIHFKEKPYCCSQCRKCFSQATGLKRHQQTHRNEEKQTDATIPSDVHPCTKCSFSFVTKVNLFQHLKRHHHGEYLRLVENGSLTPQNEATEAHFDTNDPPYEPPVSSGKSAKSRLSRRIRPKNVPSGRPRGRPPKNKHKATAEAQTALTVCTKCEQSFSDSELLKTHQCPGKANKEPEEPQEAPASRHVCGECKRVFGNLDLLKAHECIQLEGGPHSCFSCNLHFNRLCNLRRHERTIHSKEKPYCCTQCLKSFAQSSGLKRHQQSHSRLKALLQSSAQENDTIFLCTYCPFSFTGEHYLHKHIRRHHPEMSGKYLSFDGVFSGEKPHSCTQCSKSFSTIKGFKNHTCFKQGDKVYLCPDCGKAFSWFNSLKQHQRIHTGEKPYTCQQCGKSFVHAGQLNVHLRTHTGEKPFLCAQCGESFRQSGDLRRHEQKHSGVRPCRCPDCGKSFSRPQSLKAHQQLHVGTKLFPCGQCGKSFTRGYHLTRHLQKMHSALQ</sequence>
<feature type="domain" description="C2H2-type" evidence="15">
    <location>
        <begin position="399"/>
        <end position="426"/>
    </location>
</feature>
<dbReference type="InterPro" id="IPR001214">
    <property type="entry name" value="SET_dom"/>
</dbReference>
<evidence type="ECO:0000256" key="7">
    <source>
        <dbReference type="ARBA" id="ARBA00022771"/>
    </source>
</evidence>
<keyword evidence="4" id="KW-0949">S-adenosyl-L-methionine</keyword>
<evidence type="ECO:0000256" key="2">
    <source>
        <dbReference type="ARBA" id="ARBA00022603"/>
    </source>
</evidence>
<dbReference type="FunFam" id="3.30.160.60:FF:002343">
    <property type="entry name" value="Zinc finger protein 33A"/>
    <property type="match status" value="2"/>
</dbReference>
<feature type="domain" description="C2H2-type" evidence="15">
    <location>
        <begin position="746"/>
        <end position="773"/>
    </location>
</feature>
<dbReference type="PANTHER" id="PTHR24404">
    <property type="entry name" value="ZINC FINGER PROTEIN"/>
    <property type="match status" value="1"/>
</dbReference>
<dbReference type="InterPro" id="IPR044417">
    <property type="entry name" value="PRDM7_9_PR-SET"/>
</dbReference>
<keyword evidence="5" id="KW-0479">Metal-binding</keyword>
<evidence type="ECO:0000313" key="17">
    <source>
        <dbReference type="EMBL" id="KAI7796754.1"/>
    </source>
</evidence>
<evidence type="ECO:0000259" key="16">
    <source>
        <dbReference type="PROSITE" id="PS50280"/>
    </source>
</evidence>
<feature type="domain" description="C2H2-type" evidence="15">
    <location>
        <begin position="635"/>
        <end position="662"/>
    </location>
</feature>
<dbReference type="PROSITE" id="PS50280">
    <property type="entry name" value="SET"/>
    <property type="match status" value="1"/>
</dbReference>
<keyword evidence="7 13" id="KW-0863">Zinc-finger</keyword>
<dbReference type="Gene3D" id="2.170.270.10">
    <property type="entry name" value="SET domain"/>
    <property type="match status" value="1"/>
</dbReference>
<evidence type="ECO:0000256" key="3">
    <source>
        <dbReference type="ARBA" id="ARBA00022679"/>
    </source>
</evidence>
<name>A0A9W7TH20_TRIRA</name>
<evidence type="ECO:0000256" key="11">
    <source>
        <dbReference type="ARBA" id="ARBA00023163"/>
    </source>
</evidence>
<evidence type="ECO:0000256" key="8">
    <source>
        <dbReference type="ARBA" id="ARBA00022833"/>
    </source>
</evidence>
<feature type="domain" description="C2H2-type" evidence="15">
    <location>
        <begin position="830"/>
        <end position="857"/>
    </location>
</feature>
<feature type="compositionally biased region" description="Basic residues" evidence="14">
    <location>
        <begin position="501"/>
        <end position="511"/>
    </location>
</feature>
<evidence type="ECO:0000256" key="5">
    <source>
        <dbReference type="ARBA" id="ARBA00022723"/>
    </source>
</evidence>
<evidence type="ECO:0000256" key="1">
    <source>
        <dbReference type="ARBA" id="ARBA00004123"/>
    </source>
</evidence>
<evidence type="ECO:0000259" key="15">
    <source>
        <dbReference type="PROSITE" id="PS50157"/>
    </source>
</evidence>
<feature type="domain" description="C2H2-type" evidence="15">
    <location>
        <begin position="437"/>
        <end position="465"/>
    </location>
</feature>
<evidence type="ECO:0000256" key="14">
    <source>
        <dbReference type="SAM" id="MobiDB-lite"/>
    </source>
</evidence>
<dbReference type="PANTHER" id="PTHR24404:SF114">
    <property type="entry name" value="KLUMPFUSS, ISOFORM B-RELATED"/>
    <property type="match status" value="1"/>
</dbReference>
<dbReference type="InterPro" id="IPR046341">
    <property type="entry name" value="SET_dom_sf"/>
</dbReference>
<keyword evidence="2" id="KW-0489">Methyltransferase</keyword>
<feature type="domain" description="C2H2-type" evidence="15">
    <location>
        <begin position="718"/>
        <end position="745"/>
    </location>
</feature>
<evidence type="ECO:0000256" key="9">
    <source>
        <dbReference type="ARBA" id="ARBA00023015"/>
    </source>
</evidence>
<feature type="domain" description="C2H2-type" evidence="15">
    <location>
        <begin position="774"/>
        <end position="801"/>
    </location>
</feature>
<dbReference type="FunFam" id="3.30.160.60:FF:001049">
    <property type="entry name" value="zinc finger protein 319"/>
    <property type="match status" value="1"/>
</dbReference>
<keyword evidence="9" id="KW-0805">Transcription regulation</keyword>
<dbReference type="GO" id="GO:0006357">
    <property type="term" value="P:regulation of transcription by RNA polymerase II"/>
    <property type="evidence" value="ECO:0007669"/>
    <property type="project" value="TreeGrafter"/>
</dbReference>
<dbReference type="FunFam" id="3.30.160.60:FF:000218">
    <property type="entry name" value="Zinc finger protein 10"/>
    <property type="match status" value="1"/>
</dbReference>
<dbReference type="PROSITE" id="PS50157">
    <property type="entry name" value="ZINC_FINGER_C2H2_2"/>
    <property type="match status" value="12"/>
</dbReference>
<dbReference type="SUPFAM" id="SSF57667">
    <property type="entry name" value="beta-beta-alpha zinc fingers"/>
    <property type="match status" value="6"/>
</dbReference>
<keyword evidence="18" id="KW-1185">Reference proteome</keyword>
<dbReference type="Pfam" id="PF21549">
    <property type="entry name" value="PRDM2_PR"/>
    <property type="match status" value="1"/>
</dbReference>
<keyword evidence="8" id="KW-0862">Zinc</keyword>
<dbReference type="InterPro" id="IPR036236">
    <property type="entry name" value="Znf_C2H2_sf"/>
</dbReference>
<dbReference type="GO" id="GO:0008270">
    <property type="term" value="F:zinc ion binding"/>
    <property type="evidence" value="ECO:0007669"/>
    <property type="project" value="UniProtKB-KW"/>
</dbReference>
<keyword evidence="6" id="KW-0677">Repeat</keyword>
<reference evidence="17" key="1">
    <citation type="submission" date="2021-02" db="EMBL/GenBank/DDBJ databases">
        <title>Comparative genomics reveals that relaxation of natural selection precedes convergent phenotypic evolution of cavefish.</title>
        <authorList>
            <person name="Peng Z."/>
        </authorList>
    </citation>
    <scope>NUCLEOTIDE SEQUENCE</scope>
    <source>
        <tissue evidence="17">Muscle</tissue>
    </source>
</reference>
<keyword evidence="10" id="KW-0238">DNA-binding</keyword>
<dbReference type="Proteomes" id="UP001059041">
    <property type="component" value="Linkage Group LG18"/>
</dbReference>
<feature type="compositionally biased region" description="Basic residues" evidence="14">
    <location>
        <begin position="519"/>
        <end position="529"/>
    </location>
</feature>